<organism evidence="1 2">
    <name type="scientific">Paramecium sonneborni</name>
    <dbReference type="NCBI Taxonomy" id="65129"/>
    <lineage>
        <taxon>Eukaryota</taxon>
        <taxon>Sar</taxon>
        <taxon>Alveolata</taxon>
        <taxon>Ciliophora</taxon>
        <taxon>Intramacronucleata</taxon>
        <taxon>Oligohymenophorea</taxon>
        <taxon>Peniculida</taxon>
        <taxon>Parameciidae</taxon>
        <taxon>Paramecium</taxon>
    </lineage>
</organism>
<accession>A0A8S1QSY8</accession>
<proteinExistence type="predicted"/>
<evidence type="ECO:0000313" key="1">
    <source>
        <dbReference type="EMBL" id="CAD8117737.1"/>
    </source>
</evidence>
<sequence>MDFQQILLDYHVQLAVVIQFGQLEERINIQKGIKILVQEQFVGTISEGKSFGIQMVHYQHTNRWLNGQFINL</sequence>
<reference evidence="1" key="1">
    <citation type="submission" date="2021-01" db="EMBL/GenBank/DDBJ databases">
        <authorList>
            <consortium name="Genoscope - CEA"/>
            <person name="William W."/>
        </authorList>
    </citation>
    <scope>NUCLEOTIDE SEQUENCE</scope>
</reference>
<dbReference type="EMBL" id="CAJJDN010000114">
    <property type="protein sequence ID" value="CAD8117737.1"/>
    <property type="molecule type" value="Genomic_DNA"/>
</dbReference>
<gene>
    <name evidence="1" type="ORF">PSON_ATCC_30995.1.T1140202</name>
</gene>
<name>A0A8S1QSY8_9CILI</name>
<evidence type="ECO:0000313" key="2">
    <source>
        <dbReference type="Proteomes" id="UP000692954"/>
    </source>
</evidence>
<dbReference type="Proteomes" id="UP000692954">
    <property type="component" value="Unassembled WGS sequence"/>
</dbReference>
<comment type="caution">
    <text evidence="1">The sequence shown here is derived from an EMBL/GenBank/DDBJ whole genome shotgun (WGS) entry which is preliminary data.</text>
</comment>
<dbReference type="AlphaFoldDB" id="A0A8S1QSY8"/>
<keyword evidence="2" id="KW-1185">Reference proteome</keyword>
<protein>
    <submittedName>
        <fullName evidence="1">Uncharacterized protein</fullName>
    </submittedName>
</protein>